<geneLocation type="plasmid" evidence="2">
    <name>pOXA58_010062</name>
</geneLocation>
<reference evidence="2 3" key="1">
    <citation type="submission" date="2018-10" db="EMBL/GenBank/DDBJ databases">
        <title>The complete genome of Acinetobacter wuhouensis strain WCHAW010062.</title>
        <authorList>
            <person name="Hu Y."/>
            <person name="Long H."/>
            <person name="Feng Y."/>
            <person name="Zong Z."/>
        </authorList>
    </citation>
    <scope>NUCLEOTIDE SEQUENCE [LARGE SCALE GENOMIC DNA]</scope>
    <source>
        <strain evidence="2 3">WCHAW010062</strain>
        <plasmid evidence="1">pOXA23_010062</plasmid>
        <plasmid evidence="3">poxa23_010062</plasmid>
        <plasmid evidence="2">pOXA58_010062</plasmid>
        <plasmid evidence="3">poxa58_010062</plasmid>
    </source>
</reference>
<dbReference type="Proteomes" id="UP000279962">
    <property type="component" value="Plasmid pOXA23_010062"/>
</dbReference>
<keyword evidence="2" id="KW-0614">Plasmid</keyword>
<organism evidence="2 3">
    <name type="scientific">Acinetobacter wuhouensis</name>
    <dbReference type="NCBI Taxonomy" id="1879050"/>
    <lineage>
        <taxon>Bacteria</taxon>
        <taxon>Pseudomonadati</taxon>
        <taxon>Pseudomonadota</taxon>
        <taxon>Gammaproteobacteria</taxon>
        <taxon>Moraxellales</taxon>
        <taxon>Moraxellaceae</taxon>
        <taxon>Acinetobacter</taxon>
    </lineage>
</organism>
<dbReference type="InterPro" id="IPR012441">
    <property type="entry name" value="DUF1643"/>
</dbReference>
<geneLocation type="plasmid" evidence="3">
    <name>poxa58_010062</name>
</geneLocation>
<sequence>MIEKGAIISDCNKYRYSLWRIWDKEKPIFTFVGLNPSTADHEQDDRTIRRCINFAKSWGGGGIYMANLFAYRATDPQEMMFQEDPIGPDNDAHLKQLAAESQKLIACWGNDGVFKARSTFVKQLLTDRLYYLKLNKSGEPGHPLYIHSSTQIQPF</sequence>
<dbReference type="Pfam" id="PF07799">
    <property type="entry name" value="DUF1643"/>
    <property type="match status" value="1"/>
</dbReference>
<dbReference type="InterPro" id="IPR016992">
    <property type="entry name" value="UCP032209"/>
</dbReference>
<geneLocation type="plasmid" evidence="1">
    <name>pOXA23_010062</name>
</geneLocation>
<dbReference type="EMBL" id="CP033131">
    <property type="protein sequence ID" value="AYO52648.1"/>
    <property type="molecule type" value="Genomic_DNA"/>
</dbReference>
<geneLocation type="plasmid" evidence="3">
    <name>poxa23_010062</name>
</geneLocation>
<dbReference type="PIRSF" id="PIRSF032209">
    <property type="entry name" value="UCP032209"/>
    <property type="match status" value="1"/>
</dbReference>
<proteinExistence type="predicted"/>
<evidence type="ECO:0000313" key="1">
    <source>
        <dbReference type="EMBL" id="AYO52545.1"/>
    </source>
</evidence>
<dbReference type="RefSeq" id="WP_087554503.1">
    <property type="nucleotide sequence ID" value="NZ_CP033130.1"/>
</dbReference>
<dbReference type="Proteomes" id="UP000279962">
    <property type="component" value="Plasmid pOXA58_010062"/>
</dbReference>
<evidence type="ECO:0000313" key="3">
    <source>
        <dbReference type="Proteomes" id="UP000279962"/>
    </source>
</evidence>
<dbReference type="EMBL" id="CP033130">
    <property type="protein sequence ID" value="AYO52545.1"/>
    <property type="molecule type" value="Genomic_DNA"/>
</dbReference>
<protein>
    <submittedName>
        <fullName evidence="2">DUF1643 domain-containing protein</fullName>
    </submittedName>
</protein>
<evidence type="ECO:0000313" key="2">
    <source>
        <dbReference type="EMBL" id="AYO52648.1"/>
    </source>
</evidence>
<name>A0A3G2SXU3_9GAMM</name>
<dbReference type="AlphaFoldDB" id="A0A3G2SXU3"/>
<gene>
    <name evidence="1" type="ORF">CDG68_02015</name>
    <name evidence="2" type="ORF">CDG68_02610</name>
</gene>
<accession>A0A3G2SXU3</accession>